<comment type="caution">
    <text evidence="1">The sequence shown here is derived from an EMBL/GenBank/DDBJ whole genome shotgun (WGS) entry which is preliminary data.</text>
</comment>
<dbReference type="AlphaFoldDB" id="A0A813IJB9"/>
<dbReference type="Proteomes" id="UP000626109">
    <property type="component" value="Unassembled WGS sequence"/>
</dbReference>
<evidence type="ECO:0000313" key="2">
    <source>
        <dbReference type="Proteomes" id="UP000626109"/>
    </source>
</evidence>
<proteinExistence type="predicted"/>
<evidence type="ECO:0000313" key="1">
    <source>
        <dbReference type="EMBL" id="CAE8650315.1"/>
    </source>
</evidence>
<dbReference type="EMBL" id="CAJNNW010008738">
    <property type="protein sequence ID" value="CAE8650315.1"/>
    <property type="molecule type" value="Genomic_DNA"/>
</dbReference>
<gene>
    <name evidence="1" type="ORF">PGLA2088_LOCUS8174</name>
</gene>
<organism evidence="1 2">
    <name type="scientific">Polarella glacialis</name>
    <name type="common">Dinoflagellate</name>
    <dbReference type="NCBI Taxonomy" id="89957"/>
    <lineage>
        <taxon>Eukaryota</taxon>
        <taxon>Sar</taxon>
        <taxon>Alveolata</taxon>
        <taxon>Dinophyceae</taxon>
        <taxon>Suessiales</taxon>
        <taxon>Suessiaceae</taxon>
        <taxon>Polarella</taxon>
    </lineage>
</organism>
<feature type="non-terminal residue" evidence="1">
    <location>
        <position position="1"/>
    </location>
</feature>
<sequence>ACGGGRHLQAATSSAAFDAPLVATRPAAPHAAAAAERASVESAASRGVDAGGRAAWLALAGLPFQAARCLRRGARRGEPRTRLFAAADAAKTGRPRLGGPGLNKEIAAVKTAREVLELCEASLDRFDAVNMATAFYRIAKARDGD</sequence>
<protein>
    <submittedName>
        <fullName evidence="1">Uncharacterized protein</fullName>
    </submittedName>
</protein>
<reference evidence="1" key="1">
    <citation type="submission" date="2021-02" db="EMBL/GenBank/DDBJ databases">
        <authorList>
            <person name="Dougan E. K."/>
            <person name="Rhodes N."/>
            <person name="Thang M."/>
            <person name="Chan C."/>
        </authorList>
    </citation>
    <scope>NUCLEOTIDE SEQUENCE</scope>
</reference>
<name>A0A813IJB9_POLGL</name>
<accession>A0A813IJB9</accession>